<protein>
    <submittedName>
        <fullName evidence="4">Tachylectin-related carbohydrate-binding protein</fullName>
    </submittedName>
</protein>
<feature type="chain" id="PRO_5046153549" evidence="1">
    <location>
        <begin position="39"/>
        <end position="661"/>
    </location>
</feature>
<proteinExistence type="predicted"/>
<organism evidence="4 5">
    <name type="scientific">Streptomyces pyxinae</name>
    <dbReference type="NCBI Taxonomy" id="2970734"/>
    <lineage>
        <taxon>Bacteria</taxon>
        <taxon>Bacillati</taxon>
        <taxon>Actinomycetota</taxon>
        <taxon>Actinomycetes</taxon>
        <taxon>Kitasatosporales</taxon>
        <taxon>Streptomycetaceae</taxon>
        <taxon>Streptomyces</taxon>
    </lineage>
</organism>
<reference evidence="4" key="1">
    <citation type="submission" date="2022-08" db="EMBL/GenBank/DDBJ databases">
        <authorList>
            <person name="Somphong A."/>
            <person name="Phongsopitanun W."/>
        </authorList>
    </citation>
    <scope>NUCLEOTIDE SEQUENCE</scope>
    <source>
        <strain evidence="4">LP05-1</strain>
    </source>
</reference>
<evidence type="ECO:0000259" key="2">
    <source>
        <dbReference type="Pfam" id="PF14517"/>
    </source>
</evidence>
<feature type="signal peptide" evidence="1">
    <location>
        <begin position="1"/>
        <end position="38"/>
    </location>
</feature>
<keyword evidence="5" id="KW-1185">Reference proteome</keyword>
<dbReference type="Pfam" id="PF14517">
    <property type="entry name" value="Tachylectin"/>
    <property type="match status" value="1"/>
</dbReference>
<dbReference type="InterPro" id="IPR023294">
    <property type="entry name" value="Tachylectin2"/>
</dbReference>
<dbReference type="SUPFAM" id="SSF89372">
    <property type="entry name" value="Fucose-specific lectin"/>
    <property type="match status" value="1"/>
</dbReference>
<sequence length="661" mass="69441">MRPGSSRSSDRSGRWAAILAAAATALPLVLGTGGPAHAADAAACTADGPTYAVNAKGELLQYKMKSPLSGSGGLGGATVVGSGGWQNFGLVLAGPTRSIYAFKPDGTYYAHHSPGGTWDVMPKKVSSDFGWLANAEGRGHAAVDGEGRLWVVDNDGALLSYVYDTLKDTWSEIPTKAHDRGWDRYDLIVAGDAGVLYGRSATDGKLYRSRFDVTSQRWVERHVLVHSGDWRGFKHITSNGGDTLIATKKEAGEAYYYRFDENTRTWAVNAVEVGSGGWQKFSQVSASPNTCRTLQNHTPAAPAVALESFSRTSVFQSSAGTLEYAYTDNIGRLVHGRQSDPSNFDSTQWTTISGNEAFSGQPSLSQYADGRVSVTGYTTSGSVRQRVQKAKGATDWAAWTDLAGAMAQPPVTAKTPGGLVTQFAADASGRPWYRTQDSAKEALKGWMPLTGSGFTGPFTAATVRDGIQLFGKNASGVLSTALFGSAGTLSAWTPLGAQAVSGTPAVVVYPGYRIRVFATTTDGGVVSTAQTTEKGAYAPWSPVEGVTAAGSPSAVISPLTGVTEVVVRGTDGYVHNTGETVQGSGAWRPWQLASADAAATDPAAFMYSDSTGPTWAYAVRNEANKTSVYQVRQTSSFRASLAAGTEKPSFGAYALPAPPAK</sequence>
<dbReference type="Gene3D" id="2.115.10.10">
    <property type="entry name" value="Tachylectin 2"/>
    <property type="match status" value="2"/>
</dbReference>
<accession>A0ABT2CMC7</accession>
<feature type="domain" description="Tachylectin 2" evidence="2">
    <location>
        <begin position="142"/>
        <end position="282"/>
    </location>
</feature>
<dbReference type="Proteomes" id="UP001431313">
    <property type="component" value="Unassembled WGS sequence"/>
</dbReference>
<dbReference type="Gene3D" id="2.120.10.70">
    <property type="entry name" value="Fucose-specific lectin"/>
    <property type="match status" value="1"/>
</dbReference>
<comment type="caution">
    <text evidence="4">The sequence shown here is derived from an EMBL/GenBank/DDBJ whole genome shotgun (WGS) entry which is preliminary data.</text>
</comment>
<keyword evidence="1" id="KW-0732">Signal</keyword>
<evidence type="ECO:0000313" key="5">
    <source>
        <dbReference type="Proteomes" id="UP001431313"/>
    </source>
</evidence>
<dbReference type="InterPro" id="IPR036813">
    <property type="entry name" value="Tachylectin2_sf"/>
</dbReference>
<evidence type="ECO:0000313" key="4">
    <source>
        <dbReference type="EMBL" id="MCS0637861.1"/>
    </source>
</evidence>
<dbReference type="EMBL" id="JANUGQ010000017">
    <property type="protein sequence ID" value="MCS0637861.1"/>
    <property type="molecule type" value="Genomic_DNA"/>
</dbReference>
<name>A0ABT2CMC7_9ACTN</name>
<dbReference type="RefSeq" id="WP_258789126.1">
    <property type="nucleotide sequence ID" value="NZ_JANUGQ010000017.1"/>
</dbReference>
<dbReference type="SUPFAM" id="SSF50934">
    <property type="entry name" value="Tachylectin-2"/>
    <property type="match status" value="1"/>
</dbReference>
<dbReference type="Pfam" id="PF26607">
    <property type="entry name" value="DUF8189"/>
    <property type="match status" value="1"/>
</dbReference>
<evidence type="ECO:0000256" key="1">
    <source>
        <dbReference type="SAM" id="SignalP"/>
    </source>
</evidence>
<dbReference type="InterPro" id="IPR058502">
    <property type="entry name" value="PLL-like_beta-prop"/>
</dbReference>
<gene>
    <name evidence="4" type="ORF">NX801_19790</name>
</gene>
<evidence type="ECO:0000259" key="3">
    <source>
        <dbReference type="Pfam" id="PF26607"/>
    </source>
</evidence>
<feature type="domain" description="PLL-like beta propeller" evidence="3">
    <location>
        <begin position="296"/>
        <end position="592"/>
    </location>
</feature>